<name>A0A1J5REG5_9ZZZZ</name>
<gene>
    <name evidence="1" type="ORF">GALL_300830</name>
</gene>
<dbReference type="EMBL" id="MLJW01000391">
    <property type="protein sequence ID" value="OIQ88035.1"/>
    <property type="molecule type" value="Genomic_DNA"/>
</dbReference>
<comment type="caution">
    <text evidence="1">The sequence shown here is derived from an EMBL/GenBank/DDBJ whole genome shotgun (WGS) entry which is preliminary data.</text>
</comment>
<sequence length="384" mass="43058">MISFLRTYFAIVAVALGLIAAYTYAVDPYATFRWHDLAGFNDRKMLKRDGGRVSKALIVGRVPFDVLFFGTSAAETGLDPASPQLQGASAFNFGLSAGTVLELASAMRFSARHQHPKLVLIDLDPVLFWSARTYSGDYDQSRLAGASQWPVMFKRLLSSQALKDSYGVMRASMRHKPTPFPKTGFHNQALDTARFEHFRSTFEAMLQSYQPFWSHYPADYARDRLDLLRQAVIGMADRQARVILFVGPFHVRHIQQIASLGHLTDLENWKRDLTRLVAEVNTVPGRNAQLWDFSGPSSITEEPLPPQEQGRMRHYWDPIHYSQSTGNLIMARVLGHDAGVPADFGVRLTPQDIDSVLSAERRALAEETARHPDWHAVDPAGHAP</sequence>
<reference evidence="1" key="1">
    <citation type="submission" date="2016-10" db="EMBL/GenBank/DDBJ databases">
        <title>Sequence of Gallionella enrichment culture.</title>
        <authorList>
            <person name="Poehlein A."/>
            <person name="Muehling M."/>
            <person name="Daniel R."/>
        </authorList>
    </citation>
    <scope>NUCLEOTIDE SEQUENCE</scope>
</reference>
<proteinExistence type="predicted"/>
<evidence type="ECO:0000313" key="1">
    <source>
        <dbReference type="EMBL" id="OIQ88035.1"/>
    </source>
</evidence>
<dbReference type="AlphaFoldDB" id="A0A1J5REG5"/>
<protein>
    <submittedName>
        <fullName evidence="1">Uncharacterized protein</fullName>
    </submittedName>
</protein>
<accession>A0A1J5REG5</accession>
<organism evidence="1">
    <name type="scientific">mine drainage metagenome</name>
    <dbReference type="NCBI Taxonomy" id="410659"/>
    <lineage>
        <taxon>unclassified sequences</taxon>
        <taxon>metagenomes</taxon>
        <taxon>ecological metagenomes</taxon>
    </lineage>
</organism>